<evidence type="ECO:0000313" key="2">
    <source>
        <dbReference type="Proteomes" id="UP000309128"/>
    </source>
</evidence>
<gene>
    <name evidence="1" type="ORF">ETD86_51780</name>
</gene>
<organism evidence="1 2">
    <name type="scientific">Nonomuraea turkmeniaca</name>
    <dbReference type="NCBI Taxonomy" id="103838"/>
    <lineage>
        <taxon>Bacteria</taxon>
        <taxon>Bacillati</taxon>
        <taxon>Actinomycetota</taxon>
        <taxon>Actinomycetes</taxon>
        <taxon>Streptosporangiales</taxon>
        <taxon>Streptosporangiaceae</taxon>
        <taxon>Nonomuraea</taxon>
    </lineage>
</organism>
<dbReference type="RefSeq" id="WP_138673960.1">
    <property type="nucleotide sequence ID" value="NZ_VCKY01000384.1"/>
</dbReference>
<dbReference type="OrthoDB" id="3532182at2"/>
<reference evidence="1 2" key="1">
    <citation type="submission" date="2019-05" db="EMBL/GenBank/DDBJ databases">
        <title>Draft genome sequence of Nonomuraea turkmeniaca DSM 43926.</title>
        <authorList>
            <person name="Saricaoglu S."/>
            <person name="Isik K."/>
        </authorList>
    </citation>
    <scope>NUCLEOTIDE SEQUENCE [LARGE SCALE GENOMIC DNA]</scope>
    <source>
        <strain evidence="1 2">DSM 43926</strain>
    </source>
</reference>
<evidence type="ECO:0008006" key="3">
    <source>
        <dbReference type="Google" id="ProtNLM"/>
    </source>
</evidence>
<dbReference type="Proteomes" id="UP000309128">
    <property type="component" value="Unassembled WGS sequence"/>
</dbReference>
<dbReference type="EMBL" id="VCKY01000384">
    <property type="protein sequence ID" value="TMR07304.1"/>
    <property type="molecule type" value="Genomic_DNA"/>
</dbReference>
<keyword evidence="2" id="KW-1185">Reference proteome</keyword>
<accession>A0A5S4EVR8</accession>
<dbReference type="AlphaFoldDB" id="A0A5S4EVR8"/>
<proteinExistence type="predicted"/>
<name>A0A5S4EVR8_9ACTN</name>
<protein>
    <recommendedName>
        <fullName evidence="3">Lipoprotein</fullName>
    </recommendedName>
</protein>
<sequence length="169" mass="17656">MKERVHTSLLRATLAAVIAVTAGCIDTSGGPQSDHITVERRITVGGQDPRILLHDGSGPAMQALLTGQLTYTASTKCLTVRRAEQANVPVVLLWPPGTRPVIQEGKRGVRLLDDGATLLEGAEVRIGGGYVDWEAHPPAGMTFPDACVADPASPAGPDIFDVSSVDPVG</sequence>
<evidence type="ECO:0000313" key="1">
    <source>
        <dbReference type="EMBL" id="TMR07304.1"/>
    </source>
</evidence>
<dbReference type="PROSITE" id="PS51257">
    <property type="entry name" value="PROKAR_LIPOPROTEIN"/>
    <property type="match status" value="1"/>
</dbReference>
<comment type="caution">
    <text evidence="1">The sequence shown here is derived from an EMBL/GenBank/DDBJ whole genome shotgun (WGS) entry which is preliminary data.</text>
</comment>